<dbReference type="Proteomes" id="UP001610728">
    <property type="component" value="Unassembled WGS sequence"/>
</dbReference>
<dbReference type="RefSeq" id="XP_070860235.1">
    <property type="nucleotide sequence ID" value="XM_071000442.1"/>
</dbReference>
<gene>
    <name evidence="2" type="ORF">HOO65_030556</name>
</gene>
<accession>A0ABR4MLG9</accession>
<evidence type="ECO:0000313" key="2">
    <source>
        <dbReference type="EMBL" id="KAL2889055.1"/>
    </source>
</evidence>
<organism evidence="2 3">
    <name type="scientific">Ceratocystis lukuohia</name>
    <dbReference type="NCBI Taxonomy" id="2019550"/>
    <lineage>
        <taxon>Eukaryota</taxon>
        <taxon>Fungi</taxon>
        <taxon>Dikarya</taxon>
        <taxon>Ascomycota</taxon>
        <taxon>Pezizomycotina</taxon>
        <taxon>Sordariomycetes</taxon>
        <taxon>Hypocreomycetidae</taxon>
        <taxon>Microascales</taxon>
        <taxon>Ceratocystidaceae</taxon>
        <taxon>Ceratocystis</taxon>
    </lineage>
</organism>
<protein>
    <submittedName>
        <fullName evidence="2">Jerky protein-like protein-like</fullName>
    </submittedName>
</protein>
<feature type="compositionally biased region" description="Basic and acidic residues" evidence="1">
    <location>
        <begin position="114"/>
        <end position="127"/>
    </location>
</feature>
<keyword evidence="3" id="KW-1185">Reference proteome</keyword>
<evidence type="ECO:0000256" key="1">
    <source>
        <dbReference type="SAM" id="MobiDB-lite"/>
    </source>
</evidence>
<feature type="compositionally biased region" description="Acidic residues" evidence="1">
    <location>
        <begin position="136"/>
        <end position="145"/>
    </location>
</feature>
<dbReference type="EMBL" id="JABSNW010000003">
    <property type="protein sequence ID" value="KAL2889055.1"/>
    <property type="molecule type" value="Genomic_DNA"/>
</dbReference>
<evidence type="ECO:0000313" key="3">
    <source>
        <dbReference type="Proteomes" id="UP001610728"/>
    </source>
</evidence>
<reference evidence="2 3" key="1">
    <citation type="submission" date="2020-05" db="EMBL/GenBank/DDBJ databases">
        <title>Ceratocystis lukuohia genome.</title>
        <authorList>
            <person name="Harrington T.C."/>
            <person name="Kim K."/>
            <person name="Mayers C.G."/>
        </authorList>
    </citation>
    <scope>NUCLEOTIDE SEQUENCE [LARGE SCALE GENOMIC DNA]</scope>
    <source>
        <strain evidence="2 3">C4212</strain>
    </source>
</reference>
<dbReference type="GeneID" id="98117373"/>
<comment type="caution">
    <text evidence="2">The sequence shown here is derived from an EMBL/GenBank/DDBJ whole genome shotgun (WGS) entry which is preliminary data.</text>
</comment>
<feature type="region of interest" description="Disordered" evidence="1">
    <location>
        <begin position="114"/>
        <end position="157"/>
    </location>
</feature>
<name>A0ABR4MLG9_9PEZI</name>
<sequence length="157" mass="17416">MTEVVIKEAFREAGLAPWDPEAVISKLDTQPQTSTSVEEEAGLPNPLVSETPGAVLGAISQLEHLEREIRRDQNNSPASILAALKSLANETNAVIHEIALMRYEFEDLRQASDTLSEQHRGKRDPSQNRENMTVGEEIEGTDQVDIDMQIQAESSRH</sequence>
<proteinExistence type="predicted"/>